<evidence type="ECO:0000256" key="7">
    <source>
        <dbReference type="ARBA" id="ARBA00049158"/>
    </source>
</evidence>
<gene>
    <name evidence="10" type="primary">HIS2</name>
    <name evidence="10" type="ORF">CcCBS67573_g05439</name>
</gene>
<dbReference type="PANTHER" id="PTHR21039">
    <property type="entry name" value="HISTIDINOL PHOSPHATASE-RELATED"/>
    <property type="match status" value="1"/>
</dbReference>
<comment type="caution">
    <text evidence="10">The sequence shown here is derived from an EMBL/GenBank/DDBJ whole genome shotgun (WGS) entry which is preliminary data.</text>
</comment>
<dbReference type="InterPro" id="IPR004013">
    <property type="entry name" value="PHP_dom"/>
</dbReference>
<comment type="similarity">
    <text evidence="2 8">Belongs to the PHP hydrolase family. HisK subfamily.</text>
</comment>
<dbReference type="CDD" id="cd12110">
    <property type="entry name" value="PHP_HisPPase_Hisj_like"/>
    <property type="match status" value="1"/>
</dbReference>
<evidence type="ECO:0000313" key="11">
    <source>
        <dbReference type="Proteomes" id="UP000320333"/>
    </source>
</evidence>
<dbReference type="SUPFAM" id="SSF89550">
    <property type="entry name" value="PHP domain-like"/>
    <property type="match status" value="1"/>
</dbReference>
<dbReference type="InterPro" id="IPR010140">
    <property type="entry name" value="Histidinol_P_phosphatase_HisJ"/>
</dbReference>
<dbReference type="AlphaFoldDB" id="A0A507FAC9"/>
<feature type="domain" description="PHP" evidence="9">
    <location>
        <begin position="5"/>
        <end position="222"/>
    </location>
</feature>
<dbReference type="EC" id="3.1.3.15" evidence="3 8"/>
<dbReference type="GO" id="GO:0000105">
    <property type="term" value="P:L-histidine biosynthetic process"/>
    <property type="evidence" value="ECO:0007669"/>
    <property type="project" value="UniProtKB-UniRule"/>
</dbReference>
<dbReference type="GO" id="GO:0004401">
    <property type="term" value="F:histidinol-phosphatase activity"/>
    <property type="evidence" value="ECO:0007669"/>
    <property type="project" value="UniProtKB-UniRule"/>
</dbReference>
<evidence type="ECO:0000256" key="5">
    <source>
        <dbReference type="ARBA" id="ARBA00022801"/>
    </source>
</evidence>
<dbReference type="OrthoDB" id="5957391at2759"/>
<dbReference type="Gene3D" id="3.20.20.140">
    <property type="entry name" value="Metal-dependent hydrolases"/>
    <property type="match status" value="1"/>
</dbReference>
<comment type="pathway">
    <text evidence="1 8">Amino-acid biosynthesis; L-histidine biosynthesis; L-histidine from 5-phospho-alpha-D-ribose 1-diphosphate: step 8/9.</text>
</comment>
<evidence type="ECO:0000256" key="2">
    <source>
        <dbReference type="ARBA" id="ARBA00009152"/>
    </source>
</evidence>
<sequence>MPISLHSHSGQYCKHAKGTLRQVVEAALSKHFSIYGLSEHMPRTRPQDLYPEETQLAMQPSDTDSQFRAFLVEARQLQTEFKGRIELLVGMETELIHKDSLDHAATLVRELNLDYLVGSVHHVHQIPIDFDEAMYAQAEAKAFELASETGRSNGISATECLFRDYFDAQHELLVRLKPAVVGHFDLVCMFRPNHGLSKETWDRIRRNVDVIAEYGGIVEINSRAWKKGLPGAYPQKSILEVMQSKGVRFCLSDDSHGPDDVGMHYSKLHAYLLQVGVNEIHFPQSDQSGAMRVASIPNVTSHPFWTQFK</sequence>
<comment type="catalytic activity">
    <reaction evidence="7 8">
        <text>L-histidinol phosphate + H2O = L-histidinol + phosphate</text>
        <dbReference type="Rhea" id="RHEA:14465"/>
        <dbReference type="ChEBI" id="CHEBI:15377"/>
        <dbReference type="ChEBI" id="CHEBI:43474"/>
        <dbReference type="ChEBI" id="CHEBI:57699"/>
        <dbReference type="ChEBI" id="CHEBI:57980"/>
        <dbReference type="EC" id="3.1.3.15"/>
    </reaction>
</comment>
<dbReference type="UniPathway" id="UPA00031">
    <property type="reaction ID" value="UER00013"/>
</dbReference>
<dbReference type="Proteomes" id="UP000320333">
    <property type="component" value="Unassembled WGS sequence"/>
</dbReference>
<dbReference type="PANTHER" id="PTHR21039:SF0">
    <property type="entry name" value="HISTIDINOL-PHOSPHATASE"/>
    <property type="match status" value="1"/>
</dbReference>
<evidence type="ECO:0000256" key="8">
    <source>
        <dbReference type="RuleBase" id="RU366003"/>
    </source>
</evidence>
<dbReference type="InterPro" id="IPR016195">
    <property type="entry name" value="Pol/histidinol_Pase-like"/>
</dbReference>
<dbReference type="GO" id="GO:0005737">
    <property type="term" value="C:cytoplasm"/>
    <property type="evidence" value="ECO:0007669"/>
    <property type="project" value="TreeGrafter"/>
</dbReference>
<name>A0A507FAC9_9FUNG</name>
<dbReference type="NCBIfam" id="TIGR01856">
    <property type="entry name" value="hisJ_fam"/>
    <property type="match status" value="1"/>
</dbReference>
<evidence type="ECO:0000259" key="9">
    <source>
        <dbReference type="Pfam" id="PF02811"/>
    </source>
</evidence>
<dbReference type="STRING" id="246404.A0A507FAC9"/>
<dbReference type="Pfam" id="PF02811">
    <property type="entry name" value="PHP"/>
    <property type="match status" value="1"/>
</dbReference>
<evidence type="ECO:0000256" key="1">
    <source>
        <dbReference type="ARBA" id="ARBA00004970"/>
    </source>
</evidence>
<evidence type="ECO:0000256" key="4">
    <source>
        <dbReference type="ARBA" id="ARBA00022605"/>
    </source>
</evidence>
<evidence type="ECO:0000313" key="10">
    <source>
        <dbReference type="EMBL" id="TPX73291.1"/>
    </source>
</evidence>
<keyword evidence="4 8" id="KW-0028">Amino-acid biosynthesis</keyword>
<evidence type="ECO:0000256" key="3">
    <source>
        <dbReference type="ARBA" id="ARBA00013085"/>
    </source>
</evidence>
<keyword evidence="11" id="KW-1185">Reference proteome</keyword>
<accession>A0A507FAC9</accession>
<organism evidence="10 11">
    <name type="scientific">Chytriomyces confervae</name>
    <dbReference type="NCBI Taxonomy" id="246404"/>
    <lineage>
        <taxon>Eukaryota</taxon>
        <taxon>Fungi</taxon>
        <taxon>Fungi incertae sedis</taxon>
        <taxon>Chytridiomycota</taxon>
        <taxon>Chytridiomycota incertae sedis</taxon>
        <taxon>Chytridiomycetes</taxon>
        <taxon>Chytridiales</taxon>
        <taxon>Chytriomycetaceae</taxon>
        <taxon>Chytriomyces</taxon>
    </lineage>
</organism>
<protein>
    <recommendedName>
        <fullName evidence="3 8">Histidinol-phosphatase</fullName>
        <shortName evidence="8">HolPase</shortName>
        <ecNumber evidence="3 8">3.1.3.15</ecNumber>
    </recommendedName>
</protein>
<keyword evidence="6 8" id="KW-0368">Histidine biosynthesis</keyword>
<keyword evidence="5 8" id="KW-0378">Hydrolase</keyword>
<proteinExistence type="inferred from homology"/>
<reference evidence="10 11" key="1">
    <citation type="journal article" date="2019" name="Sci. Rep.">
        <title>Comparative genomics of chytrid fungi reveal insights into the obligate biotrophic and pathogenic lifestyle of Synchytrium endobioticum.</title>
        <authorList>
            <person name="van de Vossenberg B.T.L.H."/>
            <person name="Warris S."/>
            <person name="Nguyen H.D.T."/>
            <person name="van Gent-Pelzer M.P.E."/>
            <person name="Joly D.L."/>
            <person name="van de Geest H.C."/>
            <person name="Bonants P.J.M."/>
            <person name="Smith D.S."/>
            <person name="Levesque C.A."/>
            <person name="van der Lee T.A.J."/>
        </authorList>
    </citation>
    <scope>NUCLEOTIDE SEQUENCE [LARGE SCALE GENOMIC DNA]</scope>
    <source>
        <strain evidence="10 11">CBS 675.73</strain>
    </source>
</reference>
<dbReference type="EMBL" id="QEAP01000196">
    <property type="protein sequence ID" value="TPX73291.1"/>
    <property type="molecule type" value="Genomic_DNA"/>
</dbReference>
<evidence type="ECO:0000256" key="6">
    <source>
        <dbReference type="ARBA" id="ARBA00023102"/>
    </source>
</evidence>